<comment type="caution">
    <text evidence="1">The sequence shown here is derived from an EMBL/GenBank/DDBJ whole genome shotgun (WGS) entry which is preliminary data.</text>
</comment>
<organism evidence="1">
    <name type="scientific">marine sediment metagenome</name>
    <dbReference type="NCBI Taxonomy" id="412755"/>
    <lineage>
        <taxon>unclassified sequences</taxon>
        <taxon>metagenomes</taxon>
        <taxon>ecological metagenomes</taxon>
    </lineage>
</organism>
<gene>
    <name evidence="1" type="ORF">LCGC14_0430950</name>
</gene>
<dbReference type="EMBL" id="LAZR01000403">
    <property type="protein sequence ID" value="KKN70400.1"/>
    <property type="molecule type" value="Genomic_DNA"/>
</dbReference>
<dbReference type="AlphaFoldDB" id="A0A0F9SMZ5"/>
<reference evidence="1" key="1">
    <citation type="journal article" date="2015" name="Nature">
        <title>Complex archaea that bridge the gap between prokaryotes and eukaryotes.</title>
        <authorList>
            <person name="Spang A."/>
            <person name="Saw J.H."/>
            <person name="Jorgensen S.L."/>
            <person name="Zaremba-Niedzwiedzka K."/>
            <person name="Martijn J."/>
            <person name="Lind A.E."/>
            <person name="van Eijk R."/>
            <person name="Schleper C."/>
            <person name="Guy L."/>
            <person name="Ettema T.J."/>
        </authorList>
    </citation>
    <scope>NUCLEOTIDE SEQUENCE</scope>
</reference>
<name>A0A0F9SMZ5_9ZZZZ</name>
<sequence>MEKLTQEAFNKRISAAMEPVKSTNGARPDALRTLVERARARNKQVLNKRVEK</sequence>
<evidence type="ECO:0000313" key="1">
    <source>
        <dbReference type="EMBL" id="KKN70400.1"/>
    </source>
</evidence>
<protein>
    <submittedName>
        <fullName evidence="1">Uncharacterized protein</fullName>
    </submittedName>
</protein>
<accession>A0A0F9SMZ5</accession>
<proteinExistence type="predicted"/>